<proteinExistence type="predicted"/>
<feature type="non-terminal residue" evidence="1">
    <location>
        <position position="1"/>
    </location>
</feature>
<accession>X1LVQ1</accession>
<dbReference type="AlphaFoldDB" id="X1LVQ1"/>
<dbReference type="EMBL" id="BARV01008658">
    <property type="protein sequence ID" value="GAI06470.1"/>
    <property type="molecule type" value="Genomic_DNA"/>
</dbReference>
<sequence>YMIQRLSTLRGEIQNIVGVDLQRHGSRVLDKVRGVRDALPEGAVEAEVAAGRWGKTESLL</sequence>
<protein>
    <submittedName>
        <fullName evidence="1">Uncharacterized protein</fullName>
    </submittedName>
</protein>
<reference evidence="1" key="1">
    <citation type="journal article" date="2014" name="Front. Microbiol.">
        <title>High frequency of phylogenetically diverse reductive dehalogenase-homologous genes in deep subseafloor sedimentary metagenomes.</title>
        <authorList>
            <person name="Kawai M."/>
            <person name="Futagami T."/>
            <person name="Toyoda A."/>
            <person name="Takaki Y."/>
            <person name="Nishi S."/>
            <person name="Hori S."/>
            <person name="Arai W."/>
            <person name="Tsubouchi T."/>
            <person name="Morono Y."/>
            <person name="Uchiyama I."/>
            <person name="Ito T."/>
            <person name="Fujiyama A."/>
            <person name="Inagaki F."/>
            <person name="Takami H."/>
        </authorList>
    </citation>
    <scope>NUCLEOTIDE SEQUENCE</scope>
    <source>
        <strain evidence="1">Expedition CK06-06</strain>
    </source>
</reference>
<gene>
    <name evidence="1" type="ORF">S06H3_17337</name>
</gene>
<comment type="caution">
    <text evidence="1">The sequence shown here is derived from an EMBL/GenBank/DDBJ whole genome shotgun (WGS) entry which is preliminary data.</text>
</comment>
<evidence type="ECO:0000313" key="1">
    <source>
        <dbReference type="EMBL" id="GAI06470.1"/>
    </source>
</evidence>
<organism evidence="1">
    <name type="scientific">marine sediment metagenome</name>
    <dbReference type="NCBI Taxonomy" id="412755"/>
    <lineage>
        <taxon>unclassified sequences</taxon>
        <taxon>metagenomes</taxon>
        <taxon>ecological metagenomes</taxon>
    </lineage>
</organism>
<name>X1LVQ1_9ZZZZ</name>